<dbReference type="InterPro" id="IPR050807">
    <property type="entry name" value="TransReg_Diox_bact_type"/>
</dbReference>
<dbReference type="Pfam" id="PF07883">
    <property type="entry name" value="Cupin_2"/>
    <property type="match status" value="1"/>
</dbReference>
<dbReference type="PANTHER" id="PTHR46797:SF1">
    <property type="entry name" value="METHYLPHOSPHONATE SYNTHASE"/>
    <property type="match status" value="1"/>
</dbReference>
<evidence type="ECO:0000259" key="2">
    <source>
        <dbReference type="PROSITE" id="PS50943"/>
    </source>
</evidence>
<gene>
    <name evidence="3" type="ORF">GCM10007898_23570</name>
</gene>
<dbReference type="Pfam" id="PF01381">
    <property type="entry name" value="HTH_3"/>
    <property type="match status" value="1"/>
</dbReference>
<dbReference type="EMBL" id="BSOA01000020">
    <property type="protein sequence ID" value="GLQ88787.1"/>
    <property type="molecule type" value="Genomic_DNA"/>
</dbReference>
<proteinExistence type="predicted"/>
<evidence type="ECO:0000313" key="4">
    <source>
        <dbReference type="Proteomes" id="UP001156627"/>
    </source>
</evidence>
<dbReference type="InterPro" id="IPR001387">
    <property type="entry name" value="Cro/C1-type_HTH"/>
</dbReference>
<dbReference type="InterPro" id="IPR014710">
    <property type="entry name" value="RmlC-like_jellyroll"/>
</dbReference>
<dbReference type="SUPFAM" id="SSF51182">
    <property type="entry name" value="RmlC-like cupins"/>
    <property type="match status" value="1"/>
</dbReference>
<dbReference type="PROSITE" id="PS50943">
    <property type="entry name" value="HTH_CROC1"/>
    <property type="match status" value="1"/>
</dbReference>
<dbReference type="InterPro" id="IPR011051">
    <property type="entry name" value="RmlC_Cupin_sf"/>
</dbReference>
<dbReference type="SUPFAM" id="SSF47413">
    <property type="entry name" value="lambda repressor-like DNA-binding domains"/>
    <property type="match status" value="1"/>
</dbReference>
<organism evidence="3 4">
    <name type="scientific">Dyella flagellata</name>
    <dbReference type="NCBI Taxonomy" id="1867833"/>
    <lineage>
        <taxon>Bacteria</taxon>
        <taxon>Pseudomonadati</taxon>
        <taxon>Pseudomonadota</taxon>
        <taxon>Gammaproteobacteria</taxon>
        <taxon>Lysobacterales</taxon>
        <taxon>Rhodanobacteraceae</taxon>
        <taxon>Dyella</taxon>
    </lineage>
</organism>
<keyword evidence="1" id="KW-0238">DNA-binding</keyword>
<dbReference type="Gene3D" id="1.10.260.40">
    <property type="entry name" value="lambda repressor-like DNA-binding domains"/>
    <property type="match status" value="1"/>
</dbReference>
<dbReference type="CDD" id="cd00093">
    <property type="entry name" value="HTH_XRE"/>
    <property type="match status" value="1"/>
</dbReference>
<evidence type="ECO:0000313" key="3">
    <source>
        <dbReference type="EMBL" id="GLQ88787.1"/>
    </source>
</evidence>
<evidence type="ECO:0000256" key="1">
    <source>
        <dbReference type="ARBA" id="ARBA00023125"/>
    </source>
</evidence>
<dbReference type="InterPro" id="IPR010982">
    <property type="entry name" value="Lambda_DNA-bd_dom_sf"/>
</dbReference>
<reference evidence="4" key="1">
    <citation type="journal article" date="2019" name="Int. J. Syst. Evol. Microbiol.">
        <title>The Global Catalogue of Microorganisms (GCM) 10K type strain sequencing project: providing services to taxonomists for standard genome sequencing and annotation.</title>
        <authorList>
            <consortium name="The Broad Institute Genomics Platform"/>
            <consortium name="The Broad Institute Genome Sequencing Center for Infectious Disease"/>
            <person name="Wu L."/>
            <person name="Ma J."/>
        </authorList>
    </citation>
    <scope>NUCLEOTIDE SEQUENCE [LARGE SCALE GENOMIC DNA]</scope>
    <source>
        <strain evidence="4">NBRC 111981</strain>
    </source>
</reference>
<protein>
    <submittedName>
        <fullName evidence="3">XRE family transcriptional regulator</fullName>
    </submittedName>
</protein>
<dbReference type="RefSeq" id="WP_284332223.1">
    <property type="nucleotide sequence ID" value="NZ_BSOA01000020.1"/>
</dbReference>
<comment type="caution">
    <text evidence="3">The sequence shown here is derived from an EMBL/GenBank/DDBJ whole genome shotgun (WGS) entry which is preliminary data.</text>
</comment>
<dbReference type="SMART" id="SM00530">
    <property type="entry name" value="HTH_XRE"/>
    <property type="match status" value="1"/>
</dbReference>
<dbReference type="Proteomes" id="UP001156627">
    <property type="component" value="Unassembled WGS sequence"/>
</dbReference>
<accession>A0ABQ5XCT8</accession>
<feature type="domain" description="HTH cro/C1-type" evidence="2">
    <location>
        <begin position="29"/>
        <end position="83"/>
    </location>
</feature>
<dbReference type="InterPro" id="IPR013096">
    <property type="entry name" value="Cupin_2"/>
</dbReference>
<sequence>MTDTVNILTDDTPAHVPAQAVQAAIASRIASLRKQRGLSFDQFAAICGVSKGMLVQIEQGKANPSIGTLCRIASGLGVSVAELVEVAESEDRLVRVVSQAEAPTLWTGPHGGAARLLIGSDGPEMLEHWMWELHPGERFQAHAHPAGTQELFHVLEGELLLELRGSRFKIGKGSSAHARTDCDHAYACAGKKKLRFTMVVLEPGRDRRLTSKTV</sequence>
<dbReference type="PANTHER" id="PTHR46797">
    <property type="entry name" value="HTH-TYPE TRANSCRIPTIONAL REGULATOR"/>
    <property type="match status" value="1"/>
</dbReference>
<dbReference type="Gene3D" id="2.60.120.10">
    <property type="entry name" value="Jelly Rolls"/>
    <property type="match status" value="1"/>
</dbReference>
<name>A0ABQ5XCT8_9GAMM</name>
<keyword evidence="4" id="KW-1185">Reference proteome</keyword>